<dbReference type="Proteomes" id="UP000054018">
    <property type="component" value="Unassembled WGS sequence"/>
</dbReference>
<feature type="non-terminal residue" evidence="2">
    <location>
        <position position="87"/>
    </location>
</feature>
<evidence type="ECO:0000313" key="2">
    <source>
        <dbReference type="EMBL" id="KIK18108.1"/>
    </source>
</evidence>
<proteinExistence type="predicted"/>
<dbReference type="HOGENOM" id="CLU_2489464_0_0_1"/>
<name>A0A0C9ZDT4_9AGAM</name>
<protein>
    <recommendedName>
        <fullName evidence="4">Secreted protein</fullName>
    </recommendedName>
</protein>
<feature type="chain" id="PRO_5002207074" description="Secreted protein" evidence="1">
    <location>
        <begin position="28"/>
        <end position="87"/>
    </location>
</feature>
<dbReference type="AlphaFoldDB" id="A0A0C9ZDT4"/>
<keyword evidence="1" id="KW-0732">Signal</keyword>
<sequence length="87" mass="9588">MYATVLPTAGVFSILLSSSCLLPSRWGGLPHQEADRPLTPCRTGCVYTPTPIEMTPLSVSMTKRLGKFRPRHCQSTKLRLVKTISSL</sequence>
<accession>A0A0C9ZDT4</accession>
<reference evidence="2 3" key="1">
    <citation type="submission" date="2014-04" db="EMBL/GenBank/DDBJ databases">
        <authorList>
            <consortium name="DOE Joint Genome Institute"/>
            <person name="Kuo A."/>
            <person name="Kohler A."/>
            <person name="Costa M.D."/>
            <person name="Nagy L.G."/>
            <person name="Floudas D."/>
            <person name="Copeland A."/>
            <person name="Barry K.W."/>
            <person name="Cichocki N."/>
            <person name="Veneault-Fourrey C."/>
            <person name="LaButti K."/>
            <person name="Lindquist E.A."/>
            <person name="Lipzen A."/>
            <person name="Lundell T."/>
            <person name="Morin E."/>
            <person name="Murat C."/>
            <person name="Sun H."/>
            <person name="Tunlid A."/>
            <person name="Henrissat B."/>
            <person name="Grigoriev I.V."/>
            <person name="Hibbett D.S."/>
            <person name="Martin F."/>
            <person name="Nordberg H.P."/>
            <person name="Cantor M.N."/>
            <person name="Hua S.X."/>
        </authorList>
    </citation>
    <scope>NUCLEOTIDE SEQUENCE [LARGE SCALE GENOMIC DNA]</scope>
    <source>
        <strain evidence="2 3">441</strain>
    </source>
</reference>
<feature type="signal peptide" evidence="1">
    <location>
        <begin position="1"/>
        <end position="27"/>
    </location>
</feature>
<evidence type="ECO:0000313" key="3">
    <source>
        <dbReference type="Proteomes" id="UP000054018"/>
    </source>
</evidence>
<reference evidence="3" key="2">
    <citation type="submission" date="2015-01" db="EMBL/GenBank/DDBJ databases">
        <title>Evolutionary Origins and Diversification of the Mycorrhizal Mutualists.</title>
        <authorList>
            <consortium name="DOE Joint Genome Institute"/>
            <consortium name="Mycorrhizal Genomics Consortium"/>
            <person name="Kohler A."/>
            <person name="Kuo A."/>
            <person name="Nagy L.G."/>
            <person name="Floudas D."/>
            <person name="Copeland A."/>
            <person name="Barry K.W."/>
            <person name="Cichocki N."/>
            <person name="Veneault-Fourrey C."/>
            <person name="LaButti K."/>
            <person name="Lindquist E.A."/>
            <person name="Lipzen A."/>
            <person name="Lundell T."/>
            <person name="Morin E."/>
            <person name="Murat C."/>
            <person name="Riley R."/>
            <person name="Ohm R."/>
            <person name="Sun H."/>
            <person name="Tunlid A."/>
            <person name="Henrissat B."/>
            <person name="Grigoriev I.V."/>
            <person name="Hibbett D.S."/>
            <person name="Martin F."/>
        </authorList>
    </citation>
    <scope>NUCLEOTIDE SEQUENCE [LARGE SCALE GENOMIC DNA]</scope>
    <source>
        <strain evidence="3">441</strain>
    </source>
</reference>
<evidence type="ECO:0008006" key="4">
    <source>
        <dbReference type="Google" id="ProtNLM"/>
    </source>
</evidence>
<dbReference type="EMBL" id="KN833813">
    <property type="protein sequence ID" value="KIK18108.1"/>
    <property type="molecule type" value="Genomic_DNA"/>
</dbReference>
<keyword evidence="3" id="KW-1185">Reference proteome</keyword>
<organism evidence="2 3">
    <name type="scientific">Pisolithus microcarpus 441</name>
    <dbReference type="NCBI Taxonomy" id="765257"/>
    <lineage>
        <taxon>Eukaryota</taxon>
        <taxon>Fungi</taxon>
        <taxon>Dikarya</taxon>
        <taxon>Basidiomycota</taxon>
        <taxon>Agaricomycotina</taxon>
        <taxon>Agaricomycetes</taxon>
        <taxon>Agaricomycetidae</taxon>
        <taxon>Boletales</taxon>
        <taxon>Sclerodermatineae</taxon>
        <taxon>Pisolithaceae</taxon>
        <taxon>Pisolithus</taxon>
    </lineage>
</organism>
<evidence type="ECO:0000256" key="1">
    <source>
        <dbReference type="SAM" id="SignalP"/>
    </source>
</evidence>
<gene>
    <name evidence="2" type="ORF">PISMIDRAFT_684553</name>
</gene>